<name>A0A1V9YXL4_9STRA</name>
<feature type="transmembrane region" description="Helical" evidence="6">
    <location>
        <begin position="211"/>
        <end position="231"/>
    </location>
</feature>
<evidence type="ECO:0000313" key="7">
    <source>
        <dbReference type="EMBL" id="OQR90363.1"/>
    </source>
</evidence>
<dbReference type="PANTHER" id="PTHR19432">
    <property type="entry name" value="SUGAR TRANSPORTER"/>
    <property type="match status" value="1"/>
</dbReference>
<dbReference type="InterPro" id="IPR036259">
    <property type="entry name" value="MFS_trans_sf"/>
</dbReference>
<evidence type="ECO:0000313" key="8">
    <source>
        <dbReference type="Proteomes" id="UP000243217"/>
    </source>
</evidence>
<evidence type="ECO:0000256" key="1">
    <source>
        <dbReference type="ARBA" id="ARBA00004141"/>
    </source>
</evidence>
<dbReference type="EMBL" id="JNBS01002552">
    <property type="protein sequence ID" value="OQR90363.1"/>
    <property type="molecule type" value="Genomic_DNA"/>
</dbReference>
<evidence type="ECO:0000256" key="2">
    <source>
        <dbReference type="ARBA" id="ARBA00022448"/>
    </source>
</evidence>
<dbReference type="OrthoDB" id="197206at2759"/>
<keyword evidence="3 6" id="KW-0812">Transmembrane</keyword>
<evidence type="ECO:0000256" key="5">
    <source>
        <dbReference type="ARBA" id="ARBA00023136"/>
    </source>
</evidence>
<keyword evidence="8" id="KW-1185">Reference proteome</keyword>
<feature type="transmembrane region" description="Helical" evidence="6">
    <location>
        <begin position="381"/>
        <end position="405"/>
    </location>
</feature>
<protein>
    <submittedName>
        <fullName evidence="7">Glycoside-Pentoside-Hexuronide (GPH):Cation Symporter Family</fullName>
    </submittedName>
</protein>
<feature type="transmembrane region" description="Helical" evidence="6">
    <location>
        <begin position="146"/>
        <end position="174"/>
    </location>
</feature>
<dbReference type="Pfam" id="PF13347">
    <property type="entry name" value="MFS_2"/>
    <property type="match status" value="1"/>
</dbReference>
<dbReference type="Gene3D" id="1.20.1250.20">
    <property type="entry name" value="MFS general substrate transporter like domains"/>
    <property type="match status" value="1"/>
</dbReference>
<feature type="transmembrane region" description="Helical" evidence="6">
    <location>
        <begin position="412"/>
        <end position="433"/>
    </location>
</feature>
<dbReference type="SUPFAM" id="SSF103473">
    <property type="entry name" value="MFS general substrate transporter"/>
    <property type="match status" value="1"/>
</dbReference>
<keyword evidence="5 6" id="KW-0472">Membrane</keyword>
<proteinExistence type="predicted"/>
<comment type="subcellular location">
    <subcellularLocation>
        <location evidence="1">Membrane</location>
        <topology evidence="1">Multi-pass membrane protein</topology>
    </subcellularLocation>
</comment>
<dbReference type="GO" id="GO:0008506">
    <property type="term" value="F:sucrose:proton symporter activity"/>
    <property type="evidence" value="ECO:0007669"/>
    <property type="project" value="TreeGrafter"/>
</dbReference>
<feature type="transmembrane region" description="Helical" evidence="6">
    <location>
        <begin position="107"/>
        <end position="126"/>
    </location>
</feature>
<feature type="transmembrane region" description="Helical" evidence="6">
    <location>
        <begin position="330"/>
        <end position="347"/>
    </location>
</feature>
<dbReference type="GO" id="GO:0016020">
    <property type="term" value="C:membrane"/>
    <property type="evidence" value="ECO:0007669"/>
    <property type="project" value="UniProtKB-SubCell"/>
</dbReference>
<accession>A0A1V9YXL4</accession>
<gene>
    <name evidence="7" type="ORF">THRCLA_09369</name>
</gene>
<organism evidence="7 8">
    <name type="scientific">Thraustotheca clavata</name>
    <dbReference type="NCBI Taxonomy" id="74557"/>
    <lineage>
        <taxon>Eukaryota</taxon>
        <taxon>Sar</taxon>
        <taxon>Stramenopiles</taxon>
        <taxon>Oomycota</taxon>
        <taxon>Saprolegniomycetes</taxon>
        <taxon>Saprolegniales</taxon>
        <taxon>Achlyaceae</taxon>
        <taxon>Thraustotheca</taxon>
    </lineage>
</organism>
<feature type="transmembrane region" description="Helical" evidence="6">
    <location>
        <begin position="71"/>
        <end position="95"/>
    </location>
</feature>
<evidence type="ECO:0000256" key="6">
    <source>
        <dbReference type="SAM" id="Phobius"/>
    </source>
</evidence>
<dbReference type="Proteomes" id="UP000243217">
    <property type="component" value="Unassembled WGS sequence"/>
</dbReference>
<evidence type="ECO:0000256" key="4">
    <source>
        <dbReference type="ARBA" id="ARBA00022989"/>
    </source>
</evidence>
<sequence length="471" mass="50619">MHEHLELGSPDGYNRSITPKMVCDYEEASNPEGCSMLFMLFLAAPKMAMNMAWAAQWAAFGPLLETMVPSWAVQLIQIIGPTTGLLVAPTVGVLSDTCTSSYGRRRPFLLFGALTSSLCWLIMMYAREIGLALGDHGLDQRWTAVFTIVCYIWMDISVNVTQTPVNLILADFAGCRQVLAASIGQAYSIAGSFCVSGYILIFGPAHESIHAFLWVLIAIMLATVLPVCIWAKETPLLAKEKHSRCKKVANAFAAVYTGLKTLPKELIAFCICFFLVQYGYTAYNGAKGQFFGLIVFGGEANGANACGSNCTPAQDAYNRGVRLAGGVTDTIFNVVGLVFMVLLPYLVRTFGAKLILTLSMLPQALLTAMAFSKIVELNVAIVVQCAITQNAVFAMQIPVILYVIGQGEENQLGLYAGAFNSANCAGQLINFAVASCLVQTSMGHALPVLVGGVLSLMAVLVSAFALRLTDM</sequence>
<feature type="transmembrane region" description="Helical" evidence="6">
    <location>
        <begin position="186"/>
        <end position="205"/>
    </location>
</feature>
<keyword evidence="4 6" id="KW-1133">Transmembrane helix</keyword>
<dbReference type="AlphaFoldDB" id="A0A1V9YXL4"/>
<feature type="transmembrane region" description="Helical" evidence="6">
    <location>
        <begin position="445"/>
        <end position="466"/>
    </location>
</feature>
<keyword evidence="2" id="KW-0813">Transport</keyword>
<comment type="caution">
    <text evidence="7">The sequence shown here is derived from an EMBL/GenBank/DDBJ whole genome shotgun (WGS) entry which is preliminary data.</text>
</comment>
<feature type="transmembrane region" description="Helical" evidence="6">
    <location>
        <begin position="266"/>
        <end position="283"/>
    </location>
</feature>
<dbReference type="PANTHER" id="PTHR19432:SF26">
    <property type="entry name" value="MAJOR FACILITATOR SUPERFAMILY (MFS) PROFILE DOMAIN-CONTAINING PROTEIN"/>
    <property type="match status" value="1"/>
</dbReference>
<feature type="transmembrane region" description="Helical" evidence="6">
    <location>
        <begin position="354"/>
        <end position="375"/>
    </location>
</feature>
<reference evidence="7 8" key="1">
    <citation type="journal article" date="2014" name="Genome Biol. Evol.">
        <title>The secreted proteins of Achlya hypogyna and Thraustotheca clavata identify the ancestral oomycete secretome and reveal gene acquisitions by horizontal gene transfer.</title>
        <authorList>
            <person name="Misner I."/>
            <person name="Blouin N."/>
            <person name="Leonard G."/>
            <person name="Richards T.A."/>
            <person name="Lane C.E."/>
        </authorList>
    </citation>
    <scope>NUCLEOTIDE SEQUENCE [LARGE SCALE GENOMIC DNA]</scope>
    <source>
        <strain evidence="7 8">ATCC 34112</strain>
    </source>
</reference>
<evidence type="ECO:0000256" key="3">
    <source>
        <dbReference type="ARBA" id="ARBA00022692"/>
    </source>
</evidence>